<dbReference type="RefSeq" id="WP_271731794.1">
    <property type="nucleotide sequence ID" value="NZ_JANQDP010000067.1"/>
</dbReference>
<evidence type="ECO:0008006" key="3">
    <source>
        <dbReference type="Google" id="ProtNLM"/>
    </source>
</evidence>
<name>A0ABT5AP31_9CYAN</name>
<protein>
    <recommendedName>
        <fullName evidence="3">LAGLIDADG homing endonuclease</fullName>
    </recommendedName>
</protein>
<dbReference type="Proteomes" id="UP001212499">
    <property type="component" value="Unassembled WGS sequence"/>
</dbReference>
<reference evidence="1 2" key="1">
    <citation type="submission" date="2023-01" db="EMBL/GenBank/DDBJ databases">
        <title>Genomes from the Australian National Cyanobacteria Reference Collection.</title>
        <authorList>
            <person name="Willis A."/>
            <person name="Lee E.M.F."/>
        </authorList>
    </citation>
    <scope>NUCLEOTIDE SEQUENCE [LARGE SCALE GENOMIC DNA]</scope>
    <source>
        <strain evidence="1 2">CS-1033</strain>
    </source>
</reference>
<sequence>MSDSVLVLPSSYVTNNYLDTKLIDDTPYYKRTKELVGLLLDLGAVVINPATGTFKFTPFISSYNHPNSFIGKLLGYIAEGIVVRACNESPSSNRRWANIARVLKQESNSFSFMNVLKKIFYEPFMDNPDEYKAIGTGFAKTAQDYGHLYHPQSDRDICWINGFDDAKELLSIEGIKLNKQRHAGLQLKVSIKDNASYVVNYFCSKPYFKLYPVVYFDLGNDFNRVRQQLLDIITGKDTKKKVAENSILSPNILFDRFGKKEEIIQFMLIRGKDIDYSLHEELEFYRHTLSRLVSGNISLLDINDDKVIFSLITEYLAVKNVMSNNPLQESILNLSF</sequence>
<proteinExistence type="predicted"/>
<gene>
    <name evidence="1" type="ORF">PN457_05230</name>
</gene>
<evidence type="ECO:0000313" key="2">
    <source>
        <dbReference type="Proteomes" id="UP001212499"/>
    </source>
</evidence>
<comment type="caution">
    <text evidence="1">The sequence shown here is derived from an EMBL/GenBank/DDBJ whole genome shotgun (WGS) entry which is preliminary data.</text>
</comment>
<keyword evidence="2" id="KW-1185">Reference proteome</keyword>
<accession>A0ABT5AP31</accession>
<evidence type="ECO:0000313" key="1">
    <source>
        <dbReference type="EMBL" id="MDB9539069.1"/>
    </source>
</evidence>
<organism evidence="1 2">
    <name type="scientific">Anabaenopsis arnoldii</name>
    <dbReference type="NCBI Taxonomy" id="2152938"/>
    <lineage>
        <taxon>Bacteria</taxon>
        <taxon>Bacillati</taxon>
        <taxon>Cyanobacteriota</taxon>
        <taxon>Cyanophyceae</taxon>
        <taxon>Nostocales</taxon>
        <taxon>Nodulariaceae</taxon>
        <taxon>Anabaenopsis</taxon>
    </lineage>
</organism>
<dbReference type="EMBL" id="JAQMUH010000067">
    <property type="protein sequence ID" value="MDB9539069.1"/>
    <property type="molecule type" value="Genomic_DNA"/>
</dbReference>